<evidence type="ECO:0000256" key="2">
    <source>
        <dbReference type="SAM" id="Phobius"/>
    </source>
</evidence>
<evidence type="ECO:0000313" key="5">
    <source>
        <dbReference type="Proteomes" id="UP000636661"/>
    </source>
</evidence>
<feature type="region of interest" description="Disordered" evidence="1">
    <location>
        <begin position="457"/>
        <end position="529"/>
    </location>
</feature>
<keyword evidence="3" id="KW-0732">Signal</keyword>
<feature type="signal peptide" evidence="3">
    <location>
        <begin position="1"/>
        <end position="27"/>
    </location>
</feature>
<organism evidence="4 5">
    <name type="scientific">Streptomyces lavendofoliae</name>
    <dbReference type="NCBI Taxonomy" id="67314"/>
    <lineage>
        <taxon>Bacteria</taxon>
        <taxon>Bacillati</taxon>
        <taxon>Actinomycetota</taxon>
        <taxon>Actinomycetes</taxon>
        <taxon>Kitasatosporales</taxon>
        <taxon>Streptomycetaceae</taxon>
        <taxon>Streptomyces</taxon>
    </lineage>
</organism>
<comment type="caution">
    <text evidence="4">The sequence shown here is derived from an EMBL/GenBank/DDBJ whole genome shotgun (WGS) entry which is preliminary data.</text>
</comment>
<accession>A0A918M4J1</accession>
<evidence type="ECO:0000256" key="1">
    <source>
        <dbReference type="SAM" id="MobiDB-lite"/>
    </source>
</evidence>
<name>A0A918M4J1_9ACTN</name>
<proteinExistence type="predicted"/>
<sequence>MRRLSSSVTAGLLLAGVVLSAAPGAYAAGEPVLTVDGPAEVGLRPHPGTGEPRSATVGVTVHDPDGDREGGGFDGEYTVTFDLSGVVGVADVRFGETGSSHCVITGTTGTCTDAFGIPPGGDTVAELELSAAKGSEPGATGAIEVTGRAEGATFTSYTARVTVGGPDLVMHPLALDHQIEPGRVQNAPLTFTNAGTADAEGVRLTLTTSHGLDYTRRYANCDYTGTRDRTRAVCDFPGTFEAGATYTLAEPIGLKAGSHAYREIFTHRVEERGDARKAPKGAGPELTLRKTRATPRAADLDPLDNGQEFDLLATNTAGFTAYGDTLAAEAGGTVEATVGFRNRGPAWIANLRSGDPVATVDVTVPAGATVTGKPARCEPRTATGGYRKEPLGAPRYFCDTPIRVFEDEDFALPFELRIDRVVPGAEGTVTVRGQALAHPALAFDPEAADNTARLVLNPEGTGSATSGGTTTGSATSGPATTGGPTAGGTTGGTTTGGTTATGGTATGSAATGGSTAGAGTSAGATGGSATTAGTAGGLASTGSLALPVAAGAVALVAAGAAVLAVARRRAGAW</sequence>
<keyword evidence="2" id="KW-0472">Membrane</keyword>
<evidence type="ECO:0000313" key="4">
    <source>
        <dbReference type="EMBL" id="GGU35418.1"/>
    </source>
</evidence>
<gene>
    <name evidence="4" type="ORF">GCM10010274_23330</name>
</gene>
<feature type="transmembrane region" description="Helical" evidence="2">
    <location>
        <begin position="544"/>
        <end position="566"/>
    </location>
</feature>
<keyword evidence="2" id="KW-1133">Transmembrane helix</keyword>
<dbReference type="Proteomes" id="UP000636661">
    <property type="component" value="Unassembled WGS sequence"/>
</dbReference>
<reference evidence="4" key="2">
    <citation type="submission" date="2020-09" db="EMBL/GenBank/DDBJ databases">
        <authorList>
            <person name="Sun Q."/>
            <person name="Ohkuma M."/>
        </authorList>
    </citation>
    <scope>NUCLEOTIDE SEQUENCE</scope>
    <source>
        <strain evidence="4">JCM 4391</strain>
    </source>
</reference>
<protein>
    <recommendedName>
        <fullName evidence="6">Peptidase</fullName>
    </recommendedName>
</protein>
<dbReference type="EMBL" id="BMTP01000005">
    <property type="protein sequence ID" value="GGU35418.1"/>
    <property type="molecule type" value="Genomic_DNA"/>
</dbReference>
<evidence type="ECO:0000256" key="3">
    <source>
        <dbReference type="SAM" id="SignalP"/>
    </source>
</evidence>
<feature type="compositionally biased region" description="Low complexity" evidence="1">
    <location>
        <begin position="460"/>
        <end position="483"/>
    </location>
</feature>
<feature type="compositionally biased region" description="Gly residues" evidence="1">
    <location>
        <begin position="484"/>
        <end position="495"/>
    </location>
</feature>
<reference evidence="4" key="1">
    <citation type="journal article" date="2014" name="Int. J. Syst. Evol. Microbiol.">
        <title>Complete genome sequence of Corynebacterium casei LMG S-19264T (=DSM 44701T), isolated from a smear-ripened cheese.</title>
        <authorList>
            <consortium name="US DOE Joint Genome Institute (JGI-PGF)"/>
            <person name="Walter F."/>
            <person name="Albersmeier A."/>
            <person name="Kalinowski J."/>
            <person name="Ruckert C."/>
        </authorList>
    </citation>
    <scope>NUCLEOTIDE SEQUENCE</scope>
    <source>
        <strain evidence="4">JCM 4391</strain>
    </source>
</reference>
<evidence type="ECO:0008006" key="6">
    <source>
        <dbReference type="Google" id="ProtNLM"/>
    </source>
</evidence>
<dbReference type="RefSeq" id="WP_189550697.1">
    <property type="nucleotide sequence ID" value="NZ_BMTP01000005.1"/>
</dbReference>
<keyword evidence="2" id="KW-0812">Transmembrane</keyword>
<feature type="region of interest" description="Disordered" evidence="1">
    <location>
        <begin position="38"/>
        <end position="58"/>
    </location>
</feature>
<feature type="chain" id="PRO_5037691392" description="Peptidase" evidence="3">
    <location>
        <begin position="28"/>
        <end position="573"/>
    </location>
</feature>
<dbReference type="AlphaFoldDB" id="A0A918M4J1"/>
<keyword evidence="5" id="KW-1185">Reference proteome</keyword>
<feature type="compositionally biased region" description="Low complexity" evidence="1">
    <location>
        <begin position="496"/>
        <end position="529"/>
    </location>
</feature>